<gene>
    <name evidence="1" type="ORF">RHMOL_Rhmol10G0173900</name>
</gene>
<comment type="caution">
    <text evidence="1">The sequence shown here is derived from an EMBL/GenBank/DDBJ whole genome shotgun (WGS) entry which is preliminary data.</text>
</comment>
<organism evidence="1 2">
    <name type="scientific">Rhododendron molle</name>
    <name type="common">Chinese azalea</name>
    <name type="synonym">Azalea mollis</name>
    <dbReference type="NCBI Taxonomy" id="49168"/>
    <lineage>
        <taxon>Eukaryota</taxon>
        <taxon>Viridiplantae</taxon>
        <taxon>Streptophyta</taxon>
        <taxon>Embryophyta</taxon>
        <taxon>Tracheophyta</taxon>
        <taxon>Spermatophyta</taxon>
        <taxon>Magnoliopsida</taxon>
        <taxon>eudicotyledons</taxon>
        <taxon>Gunneridae</taxon>
        <taxon>Pentapetalae</taxon>
        <taxon>asterids</taxon>
        <taxon>Ericales</taxon>
        <taxon>Ericaceae</taxon>
        <taxon>Ericoideae</taxon>
        <taxon>Rhodoreae</taxon>
        <taxon>Rhododendron</taxon>
    </lineage>
</organism>
<name>A0ACC0M359_RHOML</name>
<accession>A0ACC0M359</accession>
<sequence length="488" mass="55709">MVLQEGPIDGSLLTFQQSHRFHSIWANDGEPPVDSKTIKMRRSQSKLKKLDPPAPPVLQLIGQAGFGGVIDLPFISLDIGLMTALLERWQPETHSFHLRTGEWTVTLQDVEVLLRLPVDGEPIIGSTNEDWDLLCQRLLGIVPENKVDRKGGKLWAWERFPFVAPRRLGTRQRPPGSPLSARWDDHFHSPDLATHVLGYYRNYFDFQRADEVIWRPYSEELLSSLPPSCRAGRAIWMANVPLLNFPMVQMHMPNRVMRQFGHRQTISTHCNCRQPLHGKNWKAGQKDYRQDHHAELEMWNHRLNHIIPAGEADPHEYAYPADDPYVTWYERITVQYISRLGGGADKAMRLFEKLRTMEDIDLDEVRSIGEEGVGVMAYLEKWLRKRPLMDPNQPQAEGVNVVEEVQPLHEPAIELDPLIHNDPIPDTVDAGTSSTPQNADGGSLSSSFTAHLGSVPSYPFMLMFQSTSPLPIHTDMPYDSQDWFDYPL</sequence>
<dbReference type="Proteomes" id="UP001062846">
    <property type="component" value="Chromosome 10"/>
</dbReference>
<protein>
    <submittedName>
        <fullName evidence="1">Uncharacterized protein</fullName>
    </submittedName>
</protein>
<dbReference type="EMBL" id="CM046397">
    <property type="protein sequence ID" value="KAI8535436.1"/>
    <property type="molecule type" value="Genomic_DNA"/>
</dbReference>
<evidence type="ECO:0000313" key="1">
    <source>
        <dbReference type="EMBL" id="KAI8535436.1"/>
    </source>
</evidence>
<reference evidence="1" key="1">
    <citation type="submission" date="2022-02" db="EMBL/GenBank/DDBJ databases">
        <title>Plant Genome Project.</title>
        <authorList>
            <person name="Zhang R.-G."/>
        </authorList>
    </citation>
    <scope>NUCLEOTIDE SEQUENCE</scope>
    <source>
        <strain evidence="1">AT1</strain>
    </source>
</reference>
<evidence type="ECO:0000313" key="2">
    <source>
        <dbReference type="Proteomes" id="UP001062846"/>
    </source>
</evidence>
<proteinExistence type="predicted"/>
<keyword evidence="2" id="KW-1185">Reference proteome</keyword>